<evidence type="ECO:0000259" key="7">
    <source>
        <dbReference type="SMART" id="SM00278"/>
    </source>
</evidence>
<evidence type="ECO:0000256" key="5">
    <source>
        <dbReference type="ARBA" id="ARBA00023204"/>
    </source>
</evidence>
<dbReference type="SMART" id="SM00278">
    <property type="entry name" value="HhH1"/>
    <property type="match status" value="2"/>
</dbReference>
<dbReference type="EMBL" id="CP007806">
    <property type="protein sequence ID" value="AIG25617.1"/>
    <property type="molecule type" value="Genomic_DNA"/>
</dbReference>
<dbReference type="HOGENOM" id="CLU_087936_1_0_9"/>
<dbReference type="GO" id="GO:0006310">
    <property type="term" value="P:DNA recombination"/>
    <property type="evidence" value="ECO:0007669"/>
    <property type="project" value="UniProtKB-UniRule"/>
</dbReference>
<protein>
    <recommendedName>
        <fullName evidence="6">Holliday junction branch migration complex subunit RuvA</fullName>
    </recommendedName>
</protein>
<dbReference type="InterPro" id="IPR003583">
    <property type="entry name" value="Hlx-hairpin-Hlx_DNA-bd_motif"/>
</dbReference>
<comment type="subcellular location">
    <subcellularLocation>
        <location evidence="6">Cytoplasm</location>
    </subcellularLocation>
</comment>
<evidence type="ECO:0000256" key="3">
    <source>
        <dbReference type="ARBA" id="ARBA00023125"/>
    </source>
</evidence>
<keyword evidence="4 6" id="KW-0233">DNA recombination</keyword>
<dbReference type="SUPFAM" id="SSF50249">
    <property type="entry name" value="Nucleic acid-binding proteins"/>
    <property type="match status" value="1"/>
</dbReference>
<keyword evidence="1 6" id="KW-0963">Cytoplasm</keyword>
<dbReference type="NCBIfam" id="TIGR00084">
    <property type="entry name" value="ruvA"/>
    <property type="match status" value="1"/>
</dbReference>
<accession>A0A075QZ44</accession>
<dbReference type="AlphaFoldDB" id="A0A075QZ44"/>
<dbReference type="InterPro" id="IPR010994">
    <property type="entry name" value="RuvA_2-like"/>
</dbReference>
<comment type="domain">
    <text evidence="6">Has three domains with a flexible linker between the domains II and III and assumes an 'L' shape. Domain III is highly mobile and contacts RuvB.</text>
</comment>
<dbReference type="GO" id="GO:0006281">
    <property type="term" value="P:DNA repair"/>
    <property type="evidence" value="ECO:0007669"/>
    <property type="project" value="UniProtKB-UniRule"/>
</dbReference>
<dbReference type="InterPro" id="IPR013849">
    <property type="entry name" value="DNA_helicase_Holl-junc_RuvA_I"/>
</dbReference>
<proteinExistence type="inferred from homology"/>
<dbReference type="Pfam" id="PF01330">
    <property type="entry name" value="RuvA_N"/>
    <property type="match status" value="1"/>
</dbReference>
<dbReference type="Proteomes" id="UP000005850">
    <property type="component" value="Chromosome"/>
</dbReference>
<organism evidence="8 9">
    <name type="scientific">Brevibacillus laterosporus LMG 15441</name>
    <dbReference type="NCBI Taxonomy" id="1042163"/>
    <lineage>
        <taxon>Bacteria</taxon>
        <taxon>Bacillati</taxon>
        <taxon>Bacillota</taxon>
        <taxon>Bacilli</taxon>
        <taxon>Bacillales</taxon>
        <taxon>Paenibacillaceae</taxon>
        <taxon>Brevibacillus</taxon>
    </lineage>
</organism>
<dbReference type="SUPFAM" id="SSF46929">
    <property type="entry name" value="DNA helicase RuvA subunit, C-terminal domain"/>
    <property type="match status" value="1"/>
</dbReference>
<feature type="domain" description="Helix-hairpin-helix DNA-binding motif class 1" evidence="7">
    <location>
        <begin position="107"/>
        <end position="126"/>
    </location>
</feature>
<dbReference type="InterPro" id="IPR000085">
    <property type="entry name" value="RuvA"/>
</dbReference>
<dbReference type="CDD" id="cd14332">
    <property type="entry name" value="UBA_RuvA_C"/>
    <property type="match status" value="1"/>
</dbReference>
<evidence type="ECO:0000313" key="9">
    <source>
        <dbReference type="Proteomes" id="UP000005850"/>
    </source>
</evidence>
<name>A0A075QZ44_BRELA</name>
<evidence type="ECO:0000256" key="2">
    <source>
        <dbReference type="ARBA" id="ARBA00022763"/>
    </source>
</evidence>
<dbReference type="GO" id="GO:0000400">
    <property type="term" value="F:four-way junction DNA binding"/>
    <property type="evidence" value="ECO:0007669"/>
    <property type="project" value="UniProtKB-UniRule"/>
</dbReference>
<keyword evidence="8" id="KW-0378">Hydrolase</keyword>
<evidence type="ECO:0000313" key="8">
    <source>
        <dbReference type="EMBL" id="AIG25617.1"/>
    </source>
</evidence>
<dbReference type="GO" id="GO:0005737">
    <property type="term" value="C:cytoplasm"/>
    <property type="evidence" value="ECO:0007669"/>
    <property type="project" value="UniProtKB-SubCell"/>
</dbReference>
<dbReference type="Gene3D" id="1.10.8.10">
    <property type="entry name" value="DNA helicase RuvA subunit, C-terminal domain"/>
    <property type="match status" value="1"/>
</dbReference>
<comment type="subunit">
    <text evidence="6">Homotetramer. Forms an RuvA(8)-RuvB(12)-Holliday junction (HJ) complex. HJ DNA is sandwiched between 2 RuvA tetramers; dsDNA enters through RuvA and exits via RuvB. An RuvB hexamer assembles on each DNA strand where it exits the tetramer. Each RuvB hexamer is contacted by two RuvA subunits (via domain III) on 2 adjacent RuvB subunits; this complex drives branch migration. In the full resolvosome a probable DNA-RuvA(4)-RuvB(12)-RuvC(2) complex forms which resolves the HJ.</text>
</comment>
<dbReference type="GO" id="GO:0005524">
    <property type="term" value="F:ATP binding"/>
    <property type="evidence" value="ECO:0007669"/>
    <property type="project" value="InterPro"/>
</dbReference>
<dbReference type="Pfam" id="PF07499">
    <property type="entry name" value="RuvA_C"/>
    <property type="match status" value="1"/>
</dbReference>
<evidence type="ECO:0000256" key="1">
    <source>
        <dbReference type="ARBA" id="ARBA00022490"/>
    </source>
</evidence>
<comment type="caution">
    <text evidence="6">Lacks conserved residue(s) required for the propagation of feature annotation.</text>
</comment>
<dbReference type="InterPro" id="IPR011114">
    <property type="entry name" value="RuvA_C"/>
</dbReference>
<dbReference type="KEGG" id="blr:BRLA_c012770"/>
<keyword evidence="2 6" id="KW-0227">DNA damage</keyword>
<dbReference type="GO" id="GO:0016787">
    <property type="term" value="F:hydrolase activity"/>
    <property type="evidence" value="ECO:0007669"/>
    <property type="project" value="UniProtKB-KW"/>
</dbReference>
<evidence type="ECO:0000256" key="4">
    <source>
        <dbReference type="ARBA" id="ARBA00023172"/>
    </source>
</evidence>
<dbReference type="HAMAP" id="MF_00031">
    <property type="entry name" value="DNA_HJ_migration_RuvA"/>
    <property type="match status" value="1"/>
</dbReference>
<dbReference type="RefSeq" id="WP_003338354.1">
    <property type="nucleotide sequence ID" value="NZ_CP007806.1"/>
</dbReference>
<evidence type="ECO:0000256" key="6">
    <source>
        <dbReference type="HAMAP-Rule" id="MF_00031"/>
    </source>
</evidence>
<dbReference type="SUPFAM" id="SSF47781">
    <property type="entry name" value="RuvA domain 2-like"/>
    <property type="match status" value="1"/>
</dbReference>
<dbReference type="STRING" id="1042163.BRLA_c012770"/>
<comment type="function">
    <text evidence="6">The RuvA-RuvB-RuvC complex processes Holliday junction (HJ) DNA during genetic recombination and DNA repair, while the RuvA-RuvB complex plays an important role in the rescue of blocked DNA replication forks via replication fork reversal (RFR). RuvA specifically binds to HJ cruciform DNA, conferring on it an open structure. The RuvB hexamer acts as an ATP-dependent pump, pulling dsDNA into and through the RuvAB complex. HJ branch migration allows RuvC to scan DNA until it finds its consensus sequence, where it cleaves and resolves the cruciform DNA.</text>
</comment>
<feature type="region of interest" description="Domain III" evidence="6">
    <location>
        <begin position="153"/>
        <end position="206"/>
    </location>
</feature>
<keyword evidence="8" id="KW-0347">Helicase</keyword>
<sequence>MIDFVEGIVSYIDTEYVVVQAGGLGYRIFCPNPYYFVKDEGKSCRLFTHHHVREDAIHLYGFATRDERDLYRRLLDVNGIGPKGALAILAGATPDQIVSAVQQENVTYLTKFPGIGKKTAQRMILDLKDKLKGFTPSMLVTTAPESLLVKGNSDMAALEEAMQALMALGYSDNETQGIRPTLLESAKSGASVEQLIKQGLALFMRG</sequence>
<keyword evidence="3 6" id="KW-0238">DNA-binding</keyword>
<dbReference type="Gene3D" id="1.10.150.20">
    <property type="entry name" value="5' to 3' exonuclease, C-terminal subdomain"/>
    <property type="match status" value="1"/>
</dbReference>
<comment type="similarity">
    <text evidence="6">Belongs to the RuvA family.</text>
</comment>
<keyword evidence="5 6" id="KW-0234">DNA repair</keyword>
<dbReference type="InterPro" id="IPR036267">
    <property type="entry name" value="RuvA_C_sf"/>
</dbReference>
<feature type="domain" description="Helix-hairpin-helix DNA-binding motif class 1" evidence="7">
    <location>
        <begin position="72"/>
        <end position="91"/>
    </location>
</feature>
<dbReference type="GO" id="GO:0048476">
    <property type="term" value="C:Holliday junction resolvase complex"/>
    <property type="evidence" value="ECO:0007669"/>
    <property type="project" value="UniProtKB-UniRule"/>
</dbReference>
<keyword evidence="8" id="KW-0067">ATP-binding</keyword>
<dbReference type="eggNOG" id="COG0632">
    <property type="taxonomic scope" value="Bacteria"/>
</dbReference>
<dbReference type="InterPro" id="IPR012340">
    <property type="entry name" value="NA-bd_OB-fold"/>
</dbReference>
<gene>
    <name evidence="6 8" type="primary">ruvA</name>
    <name evidence="8" type="ORF">BRLA_c012770</name>
</gene>
<dbReference type="Gene3D" id="2.40.50.140">
    <property type="entry name" value="Nucleic acid-binding proteins"/>
    <property type="match status" value="1"/>
</dbReference>
<dbReference type="Pfam" id="PF14520">
    <property type="entry name" value="HHH_5"/>
    <property type="match status" value="1"/>
</dbReference>
<dbReference type="GO" id="GO:0009379">
    <property type="term" value="C:Holliday junction helicase complex"/>
    <property type="evidence" value="ECO:0007669"/>
    <property type="project" value="InterPro"/>
</dbReference>
<reference evidence="8 9" key="1">
    <citation type="journal article" date="2011" name="J. Bacteriol.">
        <title>Genome sequence of Brevibacillus laterosporus LMG 15441, a pathogen of invertebrates.</title>
        <authorList>
            <person name="Djukic M."/>
            <person name="Poehlein A."/>
            <person name="Thurmer A."/>
            <person name="Daniel R."/>
        </authorList>
    </citation>
    <scope>NUCLEOTIDE SEQUENCE [LARGE SCALE GENOMIC DNA]</scope>
    <source>
        <strain evidence="8 9">LMG 15441</strain>
    </source>
</reference>
<keyword evidence="8" id="KW-0547">Nucleotide-binding</keyword>
<keyword evidence="9" id="KW-1185">Reference proteome</keyword>
<dbReference type="GO" id="GO:0009378">
    <property type="term" value="F:four-way junction helicase activity"/>
    <property type="evidence" value="ECO:0007669"/>
    <property type="project" value="InterPro"/>
</dbReference>